<dbReference type="InterPro" id="IPR012349">
    <property type="entry name" value="Split_barrel_FMN-bd"/>
</dbReference>
<dbReference type="Pfam" id="PF01243">
    <property type="entry name" value="PNPOx_N"/>
    <property type="match status" value="1"/>
</dbReference>
<feature type="domain" description="Pyridoxamine 5'-phosphate oxidase N-terminal" evidence="2">
    <location>
        <begin position="28"/>
        <end position="151"/>
    </location>
</feature>
<proteinExistence type="predicted"/>
<comment type="caution">
    <text evidence="3">The sequence shown here is derived from an EMBL/GenBank/DDBJ whole genome shotgun (WGS) entry which is preliminary data.</text>
</comment>
<evidence type="ECO:0000256" key="1">
    <source>
        <dbReference type="ARBA" id="ARBA00023002"/>
    </source>
</evidence>
<dbReference type="Proteomes" id="UP000572051">
    <property type="component" value="Unassembled WGS sequence"/>
</dbReference>
<dbReference type="EMBL" id="JACCFS010000001">
    <property type="protein sequence ID" value="NYJ32394.1"/>
    <property type="molecule type" value="Genomic_DNA"/>
</dbReference>
<dbReference type="SUPFAM" id="SSF50475">
    <property type="entry name" value="FMN-binding split barrel"/>
    <property type="match status" value="1"/>
</dbReference>
<dbReference type="RefSeq" id="WP_179820186.1">
    <property type="nucleotide sequence ID" value="NZ_JACCFS010000001.1"/>
</dbReference>
<organism evidence="3 4">
    <name type="scientific">Nocardiopsis aegyptia</name>
    <dbReference type="NCBI Taxonomy" id="220378"/>
    <lineage>
        <taxon>Bacteria</taxon>
        <taxon>Bacillati</taxon>
        <taxon>Actinomycetota</taxon>
        <taxon>Actinomycetes</taxon>
        <taxon>Streptosporangiales</taxon>
        <taxon>Nocardiopsidaceae</taxon>
        <taxon>Nocardiopsis</taxon>
    </lineage>
</organism>
<name>A0A7Z0EIA0_9ACTN</name>
<dbReference type="Gene3D" id="2.30.110.10">
    <property type="entry name" value="Electron Transport, Fmn-binding Protein, Chain A"/>
    <property type="match status" value="1"/>
</dbReference>
<evidence type="ECO:0000259" key="2">
    <source>
        <dbReference type="Pfam" id="PF01243"/>
    </source>
</evidence>
<reference evidence="3 4" key="1">
    <citation type="submission" date="2020-07" db="EMBL/GenBank/DDBJ databases">
        <title>Sequencing the genomes of 1000 actinobacteria strains.</title>
        <authorList>
            <person name="Klenk H.-P."/>
        </authorList>
    </citation>
    <scope>NUCLEOTIDE SEQUENCE [LARGE SCALE GENOMIC DNA]</scope>
    <source>
        <strain evidence="3 4">DSM 44442</strain>
    </source>
</reference>
<evidence type="ECO:0000313" key="3">
    <source>
        <dbReference type="EMBL" id="NYJ32394.1"/>
    </source>
</evidence>
<dbReference type="AlphaFoldDB" id="A0A7Z0EIA0"/>
<dbReference type="InterPro" id="IPR011576">
    <property type="entry name" value="Pyridox_Oxase_N"/>
</dbReference>
<protein>
    <recommendedName>
        <fullName evidence="2">Pyridoxamine 5'-phosphate oxidase N-terminal domain-containing protein</fullName>
    </recommendedName>
</protein>
<dbReference type="PANTHER" id="PTHR35176">
    <property type="entry name" value="HEME OXYGENASE HI_0854-RELATED"/>
    <property type="match status" value="1"/>
</dbReference>
<dbReference type="GO" id="GO:0070967">
    <property type="term" value="F:coenzyme F420 binding"/>
    <property type="evidence" value="ECO:0007669"/>
    <property type="project" value="TreeGrafter"/>
</dbReference>
<keyword evidence="1" id="KW-0560">Oxidoreductase</keyword>
<evidence type="ECO:0000313" key="4">
    <source>
        <dbReference type="Proteomes" id="UP000572051"/>
    </source>
</evidence>
<dbReference type="GO" id="GO:0016627">
    <property type="term" value="F:oxidoreductase activity, acting on the CH-CH group of donors"/>
    <property type="evidence" value="ECO:0007669"/>
    <property type="project" value="TreeGrafter"/>
</dbReference>
<dbReference type="GO" id="GO:0005829">
    <property type="term" value="C:cytosol"/>
    <property type="evidence" value="ECO:0007669"/>
    <property type="project" value="TreeGrafter"/>
</dbReference>
<gene>
    <name evidence="3" type="ORF">HNR10_000275</name>
</gene>
<sequence length="170" mass="18010">MELPDPHAESLTDESPGTWTDVLAHLEQTAGTAWLTTTRRDGGPHTRPVLAVWVDGRACFASGEGTAKSRRLVRDARVSLALDTGRVHAVVEGAAEPVLDPEPLERVALAYADRYGWAPIPGDGFLTGAQGAPTAGPPPYRAYAIAPSAVYAFPAGDDLGHGPTRWTFRG</sequence>
<accession>A0A7Z0EIA0</accession>
<keyword evidence="4" id="KW-1185">Reference proteome</keyword>
<dbReference type="InterPro" id="IPR052019">
    <property type="entry name" value="F420H2_bilvrd_red/Heme_oxyg"/>
</dbReference>
<dbReference type="PANTHER" id="PTHR35176:SF4">
    <property type="entry name" value="PYRIDOXAMINE 5'-PHOSPHATE OXIDASE-RELATED FMN-BINDING"/>
    <property type="match status" value="1"/>
</dbReference>